<comment type="caution">
    <text evidence="1">The sequence shown here is derived from an EMBL/GenBank/DDBJ whole genome shotgun (WGS) entry which is preliminary data.</text>
</comment>
<proteinExistence type="predicted"/>
<keyword evidence="2" id="KW-1185">Reference proteome</keyword>
<name>A0A0B1PAG2_UNCNE</name>
<accession>A0A0B1PAG2</accession>
<dbReference type="HOGENOM" id="CLU_471077_0_0_1"/>
<protein>
    <submittedName>
        <fullName evidence="1">Putative phd-finger domain-containing protein</fullName>
    </submittedName>
</protein>
<dbReference type="EMBL" id="JNVN01000299">
    <property type="protein sequence ID" value="KHJ35687.1"/>
    <property type="molecule type" value="Genomic_DNA"/>
</dbReference>
<reference evidence="1 2" key="1">
    <citation type="journal article" date="2014" name="BMC Genomics">
        <title>Adaptive genomic structural variation in the grape powdery mildew pathogen, Erysiphe necator.</title>
        <authorList>
            <person name="Jones L."/>
            <person name="Riaz S."/>
            <person name="Morales-Cruz A."/>
            <person name="Amrine K.C."/>
            <person name="McGuire B."/>
            <person name="Gubler W.D."/>
            <person name="Walker M.A."/>
            <person name="Cantu D."/>
        </authorList>
    </citation>
    <scope>NUCLEOTIDE SEQUENCE [LARGE SCALE GENOMIC DNA]</scope>
    <source>
        <strain evidence="2">c</strain>
    </source>
</reference>
<sequence>MSYQQQIYGLTSERTPKQSTLKVLSPKIVTPRGDAEEEICTGWTPYFAEEYSVFNSTPGRLTNCVTFTLNSPLQQQSNSYREATSELDRRVNPTVESQPLLGSDTQIQRLSTLASNVITRRTFDTGSVTQCVTPKPVKKIANEIFTGQTATPPASASQTPRKFDQIHSKDNVHRQIQNLYTSPTAMRQSTKSRFSSDPILSYENSCIKKNVSSFSTDFHSPNDDIFFPSSHHNINNHYNWSDATNSGLDHEIPILYSEVFQSQNLNKQSAYTDSFSGGFSPNRYIKNEDPRDHFLNASISGVNPGLLMSRKSSLSMSSTSIDASSSLASPKNSTIKYLIPYEHQWRESIRCEEESHYLQSFSHRRKSLRKNAKKESPPPIFLANVRPSKKARKNEELSFKNTNLPQMEYSVYTPLQSLGSPEMISELPRAYARTELRLIVDSNGRARTEMIVSKQNKRESTDYPENSYPTDIMREKNQLNKGFSSRPTLNRCMELSQHIFSLGDSQVKGLQDHQICSLEYDHLNDDLRSNDTNTIEAEPNTLNYKARGDAKLELWEVIKSRKRKEFSEEPQESESFSRS</sequence>
<gene>
    <name evidence="1" type="ORF">EV44_g1100</name>
</gene>
<dbReference type="AlphaFoldDB" id="A0A0B1PAG2"/>
<organism evidence="1 2">
    <name type="scientific">Uncinula necator</name>
    <name type="common">Grape powdery mildew</name>
    <dbReference type="NCBI Taxonomy" id="52586"/>
    <lineage>
        <taxon>Eukaryota</taxon>
        <taxon>Fungi</taxon>
        <taxon>Dikarya</taxon>
        <taxon>Ascomycota</taxon>
        <taxon>Pezizomycotina</taxon>
        <taxon>Leotiomycetes</taxon>
        <taxon>Erysiphales</taxon>
        <taxon>Erysiphaceae</taxon>
        <taxon>Erysiphe</taxon>
    </lineage>
</organism>
<dbReference type="Proteomes" id="UP000030854">
    <property type="component" value="Unassembled WGS sequence"/>
</dbReference>
<evidence type="ECO:0000313" key="1">
    <source>
        <dbReference type="EMBL" id="KHJ35687.1"/>
    </source>
</evidence>
<dbReference type="STRING" id="52586.A0A0B1PAG2"/>
<evidence type="ECO:0000313" key="2">
    <source>
        <dbReference type="Proteomes" id="UP000030854"/>
    </source>
</evidence>